<evidence type="ECO:0000256" key="1">
    <source>
        <dbReference type="SAM" id="SignalP"/>
    </source>
</evidence>
<reference evidence="2" key="1">
    <citation type="submission" date="2021-10" db="EMBL/GenBank/DDBJ databases">
        <title>Tropical sea cucumber genome reveals ecological adaptation and Cuvierian tubules defense mechanism.</title>
        <authorList>
            <person name="Chen T."/>
        </authorList>
    </citation>
    <scope>NUCLEOTIDE SEQUENCE</scope>
    <source>
        <strain evidence="2">Nanhai2018</strain>
        <tissue evidence="2">Muscle</tissue>
    </source>
</reference>
<dbReference type="EMBL" id="JAIZAY010000001">
    <property type="protein sequence ID" value="KAJ8049370.1"/>
    <property type="molecule type" value="Genomic_DNA"/>
</dbReference>
<name>A0A9Q1CRA2_HOLLE</name>
<proteinExistence type="predicted"/>
<sequence length="65" mass="7380">MKIVLSQRITYLVTFAVVLGQTYALSTNACVFCNCSQEETMYVVNCSQKMFEEVPRFIPSNVGYL</sequence>
<keyword evidence="3" id="KW-1185">Reference proteome</keyword>
<evidence type="ECO:0000313" key="2">
    <source>
        <dbReference type="EMBL" id="KAJ8049370.1"/>
    </source>
</evidence>
<dbReference type="Proteomes" id="UP001152320">
    <property type="component" value="Chromosome 1"/>
</dbReference>
<comment type="caution">
    <text evidence="2">The sequence shown here is derived from an EMBL/GenBank/DDBJ whole genome shotgun (WGS) entry which is preliminary data.</text>
</comment>
<organism evidence="2 3">
    <name type="scientific">Holothuria leucospilota</name>
    <name type="common">Black long sea cucumber</name>
    <name type="synonym">Mertensiothuria leucospilota</name>
    <dbReference type="NCBI Taxonomy" id="206669"/>
    <lineage>
        <taxon>Eukaryota</taxon>
        <taxon>Metazoa</taxon>
        <taxon>Echinodermata</taxon>
        <taxon>Eleutherozoa</taxon>
        <taxon>Echinozoa</taxon>
        <taxon>Holothuroidea</taxon>
        <taxon>Aspidochirotacea</taxon>
        <taxon>Aspidochirotida</taxon>
        <taxon>Holothuriidae</taxon>
        <taxon>Holothuria</taxon>
    </lineage>
</organism>
<gene>
    <name evidence="2" type="ORF">HOLleu_02086</name>
</gene>
<keyword evidence="1" id="KW-0732">Signal</keyword>
<feature type="signal peptide" evidence="1">
    <location>
        <begin position="1"/>
        <end position="24"/>
    </location>
</feature>
<accession>A0A9Q1CRA2</accession>
<evidence type="ECO:0000313" key="3">
    <source>
        <dbReference type="Proteomes" id="UP001152320"/>
    </source>
</evidence>
<dbReference type="AlphaFoldDB" id="A0A9Q1CRA2"/>
<protein>
    <recommendedName>
        <fullName evidence="4">Secreted protein</fullName>
    </recommendedName>
</protein>
<evidence type="ECO:0008006" key="4">
    <source>
        <dbReference type="Google" id="ProtNLM"/>
    </source>
</evidence>
<feature type="chain" id="PRO_5040150896" description="Secreted protein" evidence="1">
    <location>
        <begin position="25"/>
        <end position="65"/>
    </location>
</feature>